<evidence type="ECO:0000313" key="1">
    <source>
        <dbReference type="EMBL" id="KAK2947833.1"/>
    </source>
</evidence>
<organism evidence="1 2">
    <name type="scientific">Blattamonas nauphoetae</name>
    <dbReference type="NCBI Taxonomy" id="2049346"/>
    <lineage>
        <taxon>Eukaryota</taxon>
        <taxon>Metamonada</taxon>
        <taxon>Preaxostyla</taxon>
        <taxon>Oxymonadida</taxon>
        <taxon>Blattamonas</taxon>
    </lineage>
</organism>
<evidence type="ECO:0008006" key="3">
    <source>
        <dbReference type="Google" id="ProtNLM"/>
    </source>
</evidence>
<comment type="caution">
    <text evidence="1">The sequence shown here is derived from an EMBL/GenBank/DDBJ whole genome shotgun (WGS) entry which is preliminary data.</text>
</comment>
<dbReference type="Proteomes" id="UP001281761">
    <property type="component" value="Unassembled WGS sequence"/>
</dbReference>
<accession>A0ABQ9X7S4</accession>
<name>A0ABQ9X7S4_9EUKA</name>
<proteinExistence type="predicted"/>
<evidence type="ECO:0000313" key="2">
    <source>
        <dbReference type="Proteomes" id="UP001281761"/>
    </source>
</evidence>
<dbReference type="InterPro" id="IPR043136">
    <property type="entry name" value="B30.2/SPRY_sf"/>
</dbReference>
<protein>
    <recommendedName>
        <fullName evidence="3">B30.2/SPRY domain-containing protein</fullName>
    </recommendedName>
</protein>
<dbReference type="EMBL" id="JARBJD010000190">
    <property type="protein sequence ID" value="KAK2947833.1"/>
    <property type="molecule type" value="Genomic_DNA"/>
</dbReference>
<reference evidence="1 2" key="1">
    <citation type="journal article" date="2022" name="bioRxiv">
        <title>Genomics of Preaxostyla Flagellates Illuminates Evolutionary Transitions and the Path Towards Mitochondrial Loss.</title>
        <authorList>
            <person name="Novak L.V.F."/>
            <person name="Treitli S.C."/>
            <person name="Pyrih J."/>
            <person name="Halakuc P."/>
            <person name="Pipaliya S.V."/>
            <person name="Vacek V."/>
            <person name="Brzon O."/>
            <person name="Soukal P."/>
            <person name="Eme L."/>
            <person name="Dacks J.B."/>
            <person name="Karnkowska A."/>
            <person name="Elias M."/>
            <person name="Hampl V."/>
        </authorList>
    </citation>
    <scope>NUCLEOTIDE SEQUENCE [LARGE SCALE GENOMIC DNA]</scope>
    <source>
        <strain evidence="1">NAU3</strain>
        <tissue evidence="1">Gut</tissue>
    </source>
</reference>
<gene>
    <name evidence="1" type="ORF">BLNAU_17253</name>
</gene>
<keyword evidence="2" id="KW-1185">Reference proteome</keyword>
<sequence length="198" mass="21557">MALPPLLFTNPAHFTIDWTTITHSAISLPSKECNDASSVILGDSVTKGTVSVTMTILSLPIPNRVGSVRMGLVQSTAAVPQLGEFIGWDVKDSLSLNSSTGNLSRNTPSTGYSPQFEFCHSQLKEGDCVRMEVDMDSKPRTVQFFVNGKCGFSFVSGLPPSVRIGFAVSGQGTFCRIDRIARQERPTPITPEMREITW</sequence>
<dbReference type="Gene3D" id="2.60.120.920">
    <property type="match status" value="1"/>
</dbReference>